<proteinExistence type="predicted"/>
<dbReference type="Pfam" id="PF07727">
    <property type="entry name" value="RVT_2"/>
    <property type="match status" value="1"/>
</dbReference>
<dbReference type="HOGENOM" id="CLU_744761_0_0_1"/>
<dbReference type="PANTHER" id="PTHR11439">
    <property type="entry name" value="GAG-POL-RELATED RETROTRANSPOSON"/>
    <property type="match status" value="1"/>
</dbReference>
<organism evidence="2 3">
    <name type="scientific">Theobroma cacao</name>
    <name type="common">Cacao</name>
    <name type="synonym">Cocoa</name>
    <dbReference type="NCBI Taxonomy" id="3641"/>
    <lineage>
        <taxon>Eukaryota</taxon>
        <taxon>Viridiplantae</taxon>
        <taxon>Streptophyta</taxon>
        <taxon>Embryophyta</taxon>
        <taxon>Tracheophyta</taxon>
        <taxon>Spermatophyta</taxon>
        <taxon>Magnoliopsida</taxon>
        <taxon>eudicotyledons</taxon>
        <taxon>Gunneridae</taxon>
        <taxon>Pentapetalae</taxon>
        <taxon>rosids</taxon>
        <taxon>malvids</taxon>
        <taxon>Malvales</taxon>
        <taxon>Malvaceae</taxon>
        <taxon>Byttnerioideae</taxon>
        <taxon>Theobroma</taxon>
    </lineage>
</organism>
<dbReference type="CDD" id="cd09272">
    <property type="entry name" value="RNase_HI_RT_Ty1"/>
    <property type="match status" value="1"/>
</dbReference>
<dbReference type="PANTHER" id="PTHR11439:SF498">
    <property type="entry name" value="DNAK FAMILY PROTEIN"/>
    <property type="match status" value="1"/>
</dbReference>
<dbReference type="STRING" id="3641.A0A061EDE9"/>
<evidence type="ECO:0000259" key="1">
    <source>
        <dbReference type="Pfam" id="PF07727"/>
    </source>
</evidence>
<sequence>MSAELKALQDSGTWSIVQRPPNSHVIGCKWVYKVKLNVDGQIERYKARLVAKGYNQIAGFDYKEIFSPVAKQTTSNADHSLFTMKTNNGEFIALLLLEIARSPEGISISQRKYTLDLLEEHGLLGAKPVSIPIDYNQKLVKAQDEEKLINPTDYKQLVGKLLYLTFSRLDIAYAVQVISQFMDKPSLEHMTAAHKVLKYLKRSPSQVVSRSSAEAEYRAMASASCEIIWLKHLPANFGIKHKDAVVLYSDSQSTMHISKNPIFHEKTKHIEMDCYFIREKVIEGHYLWPGLMCGSFLALSWSVPVGDVDGCSRTGVFVTSASDLCNSLFMFEFGWMIDLEQVLELVFELTFLQSMSHGWLLLCARFSHPFDP</sequence>
<evidence type="ECO:0000313" key="3">
    <source>
        <dbReference type="Proteomes" id="UP000026915"/>
    </source>
</evidence>
<dbReference type="InterPro" id="IPR013103">
    <property type="entry name" value="RVT_2"/>
</dbReference>
<protein>
    <recommendedName>
        <fullName evidence="1">Reverse transcriptase Ty1/copia-type domain-containing protein</fullName>
    </recommendedName>
</protein>
<dbReference type="InterPro" id="IPR043502">
    <property type="entry name" value="DNA/RNA_pol_sf"/>
</dbReference>
<dbReference type="InParanoid" id="A0A061EDE9"/>
<dbReference type="EMBL" id="CM001882">
    <property type="protein sequence ID" value="EOY02442.1"/>
    <property type="molecule type" value="Genomic_DNA"/>
</dbReference>
<reference evidence="2 3" key="1">
    <citation type="journal article" date="2013" name="Genome Biol.">
        <title>The genome sequence of the most widely cultivated cacao type and its use to identify candidate genes regulating pod color.</title>
        <authorList>
            <person name="Motamayor J.C."/>
            <person name="Mockaitis K."/>
            <person name="Schmutz J."/>
            <person name="Haiminen N."/>
            <person name="Iii D.L."/>
            <person name="Cornejo O."/>
            <person name="Findley S.D."/>
            <person name="Zheng P."/>
            <person name="Utro F."/>
            <person name="Royaert S."/>
            <person name="Saski C."/>
            <person name="Jenkins J."/>
            <person name="Podicheti R."/>
            <person name="Zhao M."/>
            <person name="Scheffler B.E."/>
            <person name="Stack J.C."/>
            <person name="Feltus F.A."/>
            <person name="Mustiga G.M."/>
            <person name="Amores F."/>
            <person name="Phillips W."/>
            <person name="Marelli J.P."/>
            <person name="May G.D."/>
            <person name="Shapiro H."/>
            <person name="Ma J."/>
            <person name="Bustamante C.D."/>
            <person name="Schnell R.J."/>
            <person name="Main D."/>
            <person name="Gilbert D."/>
            <person name="Parida L."/>
            <person name="Kuhn D.N."/>
        </authorList>
    </citation>
    <scope>NUCLEOTIDE SEQUENCE [LARGE SCALE GENOMIC DNA]</scope>
    <source>
        <strain evidence="3">cv. Matina 1-6</strain>
    </source>
</reference>
<keyword evidence="3" id="KW-1185">Reference proteome</keyword>
<dbReference type="AlphaFoldDB" id="A0A061EDE9"/>
<gene>
    <name evidence="2" type="ORF">TCM_016911</name>
</gene>
<dbReference type="Proteomes" id="UP000026915">
    <property type="component" value="Chromosome 4"/>
</dbReference>
<evidence type="ECO:0000313" key="2">
    <source>
        <dbReference type="EMBL" id="EOY02442.1"/>
    </source>
</evidence>
<dbReference type="SUPFAM" id="SSF56672">
    <property type="entry name" value="DNA/RNA polymerases"/>
    <property type="match status" value="1"/>
</dbReference>
<name>A0A061EDE9_THECC</name>
<accession>A0A061EDE9</accession>
<dbReference type="eggNOG" id="KOG0017">
    <property type="taxonomic scope" value="Eukaryota"/>
</dbReference>
<feature type="domain" description="Reverse transcriptase Ty1/copia-type" evidence="1">
    <location>
        <begin position="13"/>
        <end position="72"/>
    </location>
</feature>
<dbReference type="Gramene" id="EOY02442">
    <property type="protein sequence ID" value="EOY02442"/>
    <property type="gene ID" value="TCM_016911"/>
</dbReference>